<feature type="region of interest" description="Disordered" evidence="2">
    <location>
        <begin position="443"/>
        <end position="474"/>
    </location>
</feature>
<keyword evidence="3" id="KW-0472">Membrane</keyword>
<feature type="domain" description="LytR/CpsA/Psr regulator C-terminal" evidence="5">
    <location>
        <begin position="361"/>
        <end position="445"/>
    </location>
</feature>
<dbReference type="AlphaFoldDB" id="A0A563EEZ4"/>
<dbReference type="InterPro" id="IPR027381">
    <property type="entry name" value="LytR/CpsA/Psr_C"/>
</dbReference>
<dbReference type="Gene3D" id="3.40.630.190">
    <property type="entry name" value="LCP protein"/>
    <property type="match status" value="1"/>
</dbReference>
<sequence length="474" mass="49525">MEQHRPRSARRIASTAGKTLAGIASALVLVTTGVTWHNLTALTSGVTTQDVIAEEASAGEPSVGERPADGSLDVMLVGVDSRTDARGNPLPQEVLRELQAGGSEAGGLNTDTLIMVHIPNNSGKAFAVSFPRDSYVEIAGGFGRHKINSAYAYGRNAALKNDLGELDARREGAKNLIATVEGLAGVRVDHYAEVNLAGFYEITKVVGGVEVCLRAPVNDRSSGVNLPAGRQSLEGRDALAFVRQRAGLPLGDLDRVVRQQVFMAGLAKKMLSAGVLADSAKRADLIRAVTESVVIDEGWDITDFAVRMSDLAGGNMSFRTIPTGNPGLRTEQDGLAVEVDDAAVRRFVSALDGPPAPAGASVAVEVINASGVPGLAGQALRALASLGYAQGDTANAERLVKSVVRYGRGGEADAVAVQQGLGGMPTMLDETLPDKHVRVYVGRDYPKPDTKAPRPTASPNTPPPITANDTPCVN</sequence>
<keyword evidence="7" id="KW-1185">Reference proteome</keyword>
<proteinExistence type="inferred from homology"/>
<keyword evidence="3" id="KW-1133">Transmembrane helix</keyword>
<dbReference type="OrthoDB" id="9782542at2"/>
<accession>A0A563EEZ4</accession>
<comment type="similarity">
    <text evidence="1">Belongs to the LytR/CpsA/Psr (LCP) family.</text>
</comment>
<evidence type="ECO:0000256" key="2">
    <source>
        <dbReference type="SAM" id="MobiDB-lite"/>
    </source>
</evidence>
<dbReference type="PANTHER" id="PTHR33392">
    <property type="entry name" value="POLYISOPRENYL-TEICHOIC ACID--PEPTIDOGLYCAN TEICHOIC ACID TRANSFERASE TAGU"/>
    <property type="match status" value="1"/>
</dbReference>
<evidence type="ECO:0000256" key="3">
    <source>
        <dbReference type="SAM" id="Phobius"/>
    </source>
</evidence>
<keyword evidence="3" id="KW-0812">Transmembrane</keyword>
<evidence type="ECO:0000313" key="7">
    <source>
        <dbReference type="Proteomes" id="UP000316639"/>
    </source>
</evidence>
<reference evidence="6 7" key="1">
    <citation type="submission" date="2019-07" db="EMBL/GenBank/DDBJ databases">
        <title>Lentzea xizangensis sp. nov., isolated from Qinghai-Tibetan Plateau Soils.</title>
        <authorList>
            <person name="Huang J."/>
        </authorList>
    </citation>
    <scope>NUCLEOTIDE SEQUENCE [LARGE SCALE GENOMIC DNA]</scope>
    <source>
        <strain evidence="6 7">FXJ1.1311</strain>
    </source>
</reference>
<dbReference type="InterPro" id="IPR050922">
    <property type="entry name" value="LytR/CpsA/Psr_CW_biosynth"/>
</dbReference>
<dbReference type="EMBL" id="VOBR01000061">
    <property type="protein sequence ID" value="TWP43568.1"/>
    <property type="molecule type" value="Genomic_DNA"/>
</dbReference>
<evidence type="ECO:0000259" key="5">
    <source>
        <dbReference type="Pfam" id="PF13399"/>
    </source>
</evidence>
<dbReference type="NCBIfam" id="TIGR00350">
    <property type="entry name" value="lytR_cpsA_psr"/>
    <property type="match status" value="1"/>
</dbReference>
<dbReference type="PANTHER" id="PTHR33392:SF6">
    <property type="entry name" value="POLYISOPRENYL-TEICHOIC ACID--PEPTIDOGLYCAN TEICHOIC ACID TRANSFERASE TAGU"/>
    <property type="match status" value="1"/>
</dbReference>
<feature type="domain" description="Cell envelope-related transcriptional attenuator" evidence="4">
    <location>
        <begin position="109"/>
        <end position="271"/>
    </location>
</feature>
<protein>
    <submittedName>
        <fullName evidence="6">LytR family transcriptional regulator</fullName>
    </submittedName>
</protein>
<dbReference type="Proteomes" id="UP000316639">
    <property type="component" value="Unassembled WGS sequence"/>
</dbReference>
<evidence type="ECO:0000256" key="1">
    <source>
        <dbReference type="ARBA" id="ARBA00006068"/>
    </source>
</evidence>
<dbReference type="Gene3D" id="3.30.70.2390">
    <property type="match status" value="1"/>
</dbReference>
<evidence type="ECO:0000259" key="4">
    <source>
        <dbReference type="Pfam" id="PF03816"/>
    </source>
</evidence>
<dbReference type="Pfam" id="PF03816">
    <property type="entry name" value="LytR_cpsA_psr"/>
    <property type="match status" value="1"/>
</dbReference>
<dbReference type="InterPro" id="IPR004474">
    <property type="entry name" value="LytR_CpsA_psr"/>
</dbReference>
<organism evidence="6 7">
    <name type="scientific">Lentzea tibetensis</name>
    <dbReference type="NCBI Taxonomy" id="2591470"/>
    <lineage>
        <taxon>Bacteria</taxon>
        <taxon>Bacillati</taxon>
        <taxon>Actinomycetota</taxon>
        <taxon>Actinomycetes</taxon>
        <taxon>Pseudonocardiales</taxon>
        <taxon>Pseudonocardiaceae</taxon>
        <taxon>Lentzea</taxon>
    </lineage>
</organism>
<evidence type="ECO:0000313" key="6">
    <source>
        <dbReference type="EMBL" id="TWP43568.1"/>
    </source>
</evidence>
<feature type="transmembrane region" description="Helical" evidence="3">
    <location>
        <begin position="20"/>
        <end position="39"/>
    </location>
</feature>
<comment type="caution">
    <text evidence="6">The sequence shown here is derived from an EMBL/GenBank/DDBJ whole genome shotgun (WGS) entry which is preliminary data.</text>
</comment>
<name>A0A563EEZ4_9PSEU</name>
<gene>
    <name evidence="6" type="ORF">FKR81_42235</name>
</gene>
<dbReference type="Pfam" id="PF13399">
    <property type="entry name" value="LytR_C"/>
    <property type="match status" value="1"/>
</dbReference>